<keyword evidence="3" id="KW-1185">Reference proteome</keyword>
<protein>
    <submittedName>
        <fullName evidence="2">(apollo) hypothetical protein</fullName>
    </submittedName>
</protein>
<dbReference type="Proteomes" id="UP000691718">
    <property type="component" value="Unassembled WGS sequence"/>
</dbReference>
<organism evidence="2 3">
    <name type="scientific">Parnassius apollo</name>
    <name type="common">Apollo butterfly</name>
    <name type="synonym">Papilio apollo</name>
    <dbReference type="NCBI Taxonomy" id="110799"/>
    <lineage>
        <taxon>Eukaryota</taxon>
        <taxon>Metazoa</taxon>
        <taxon>Ecdysozoa</taxon>
        <taxon>Arthropoda</taxon>
        <taxon>Hexapoda</taxon>
        <taxon>Insecta</taxon>
        <taxon>Pterygota</taxon>
        <taxon>Neoptera</taxon>
        <taxon>Endopterygota</taxon>
        <taxon>Lepidoptera</taxon>
        <taxon>Glossata</taxon>
        <taxon>Ditrysia</taxon>
        <taxon>Papilionoidea</taxon>
        <taxon>Papilionidae</taxon>
        <taxon>Parnassiinae</taxon>
        <taxon>Parnassini</taxon>
        <taxon>Parnassius</taxon>
        <taxon>Parnassius</taxon>
    </lineage>
</organism>
<proteinExistence type="predicted"/>
<feature type="compositionally biased region" description="Low complexity" evidence="1">
    <location>
        <begin position="8"/>
        <end position="21"/>
    </location>
</feature>
<feature type="region of interest" description="Disordered" evidence="1">
    <location>
        <begin position="1"/>
        <end position="23"/>
    </location>
</feature>
<evidence type="ECO:0000256" key="1">
    <source>
        <dbReference type="SAM" id="MobiDB-lite"/>
    </source>
</evidence>
<comment type="caution">
    <text evidence="2">The sequence shown here is derived from an EMBL/GenBank/DDBJ whole genome shotgun (WGS) entry which is preliminary data.</text>
</comment>
<gene>
    <name evidence="2" type="ORF">PAPOLLO_LOCUS8104</name>
</gene>
<name>A0A8S3WMN0_PARAO</name>
<sequence>MSSQSVHPAASPPGARAARSGLLPGQTDRQNFALYAWSVISVGAARCKPAWCPGCALRTLARTDGQTKLCSLCVVCHLSRCSPLQARPVPGLRAPDSSPDRRTDKTLLSVRGLSSQSVQPAASLPGARAARSGL</sequence>
<dbReference type="EMBL" id="CAJQZP010000580">
    <property type="protein sequence ID" value="CAG4969428.1"/>
    <property type="molecule type" value="Genomic_DNA"/>
</dbReference>
<evidence type="ECO:0000313" key="2">
    <source>
        <dbReference type="EMBL" id="CAG4969428.1"/>
    </source>
</evidence>
<reference evidence="2" key="1">
    <citation type="submission" date="2021-04" db="EMBL/GenBank/DDBJ databases">
        <authorList>
            <person name="Tunstrom K."/>
        </authorList>
    </citation>
    <scope>NUCLEOTIDE SEQUENCE</scope>
</reference>
<feature type="region of interest" description="Disordered" evidence="1">
    <location>
        <begin position="85"/>
        <end position="134"/>
    </location>
</feature>
<evidence type="ECO:0000313" key="3">
    <source>
        <dbReference type="Proteomes" id="UP000691718"/>
    </source>
</evidence>
<accession>A0A8S3WMN0</accession>
<dbReference type="AlphaFoldDB" id="A0A8S3WMN0"/>